<organism evidence="1 2">
    <name type="scientific">Cichlidogyrus casuarinus</name>
    <dbReference type="NCBI Taxonomy" id="1844966"/>
    <lineage>
        <taxon>Eukaryota</taxon>
        <taxon>Metazoa</taxon>
        <taxon>Spiralia</taxon>
        <taxon>Lophotrochozoa</taxon>
        <taxon>Platyhelminthes</taxon>
        <taxon>Monogenea</taxon>
        <taxon>Monopisthocotylea</taxon>
        <taxon>Dactylogyridea</taxon>
        <taxon>Ancyrocephalidae</taxon>
        <taxon>Cichlidogyrus</taxon>
    </lineage>
</organism>
<accession>A0ABD2PLY0</accession>
<evidence type="ECO:0000313" key="1">
    <source>
        <dbReference type="EMBL" id="KAL3308125.1"/>
    </source>
</evidence>
<dbReference type="Proteomes" id="UP001626550">
    <property type="component" value="Unassembled WGS sequence"/>
</dbReference>
<dbReference type="InterPro" id="IPR008949">
    <property type="entry name" value="Isoprenoid_synthase_dom_sf"/>
</dbReference>
<proteinExistence type="predicted"/>
<dbReference type="SUPFAM" id="SSF48576">
    <property type="entry name" value="Terpenoid synthases"/>
    <property type="match status" value="1"/>
</dbReference>
<dbReference type="Gene3D" id="1.10.600.10">
    <property type="entry name" value="Farnesyl Diphosphate Synthase"/>
    <property type="match status" value="1"/>
</dbReference>
<protein>
    <submittedName>
        <fullName evidence="1">Uncharacterized protein</fullName>
    </submittedName>
</protein>
<sequence>MSRNWQRIICNAEKLIGAPPPYIDFAPFSTPESDTLVSRTRKVLSKSEHPLRSVIKESIKQSPYTNPFSLSIGRKDVSPGTSGGFVSAGLLLLLHGQILMDRPDCTRKKSRLLGQHRKLAEIYETVFLAVSMHRCIKDEKSAEVGNKLCILIGDSLLSKVSLALAKFEQPRVVGEVSDAIGALYEAEFHPFLQHPDYTNVDEAVAQWKQFLYLFRGKFLVSLFKSMDLLSVGEAVSDYEALNCWNLLEQTLLEATALKTQVQPFYYFGLERKTLSQSCALVDLQTLSTIAKSALHQLQDLYRGMDHMSPQLKHTFDEILQEFHMDIRLLSAES</sequence>
<gene>
    <name evidence="1" type="ORF">Ciccas_013347</name>
</gene>
<dbReference type="AlphaFoldDB" id="A0ABD2PLY0"/>
<reference evidence="1 2" key="1">
    <citation type="submission" date="2024-11" db="EMBL/GenBank/DDBJ databases">
        <title>Adaptive evolution of stress response genes in parasites aligns with host niche diversity.</title>
        <authorList>
            <person name="Hahn C."/>
            <person name="Resl P."/>
        </authorList>
    </citation>
    <scope>NUCLEOTIDE SEQUENCE [LARGE SCALE GENOMIC DNA]</scope>
    <source>
        <strain evidence="1">EGGRZ-B1_66</strain>
        <tissue evidence="1">Body</tissue>
    </source>
</reference>
<dbReference type="EMBL" id="JBJKFK010005813">
    <property type="protein sequence ID" value="KAL3308125.1"/>
    <property type="molecule type" value="Genomic_DNA"/>
</dbReference>
<keyword evidence="2" id="KW-1185">Reference proteome</keyword>
<name>A0ABD2PLY0_9PLAT</name>
<evidence type="ECO:0000313" key="2">
    <source>
        <dbReference type="Proteomes" id="UP001626550"/>
    </source>
</evidence>
<comment type="caution">
    <text evidence="1">The sequence shown here is derived from an EMBL/GenBank/DDBJ whole genome shotgun (WGS) entry which is preliminary data.</text>
</comment>